<dbReference type="PANTHER" id="PTHR45953">
    <property type="entry name" value="IDURONATE 2-SULFATASE"/>
    <property type="match status" value="1"/>
</dbReference>
<feature type="region of interest" description="Disordered" evidence="18">
    <location>
        <begin position="445"/>
        <end position="468"/>
    </location>
</feature>
<dbReference type="PANTHER" id="PTHR45953:SF1">
    <property type="entry name" value="IDURONATE 2-SULFATASE"/>
    <property type="match status" value="1"/>
</dbReference>
<evidence type="ECO:0000256" key="9">
    <source>
        <dbReference type="ARBA" id="ARBA00023157"/>
    </source>
</evidence>
<comment type="function">
    <text evidence="13">Lysosomal enzyme involved in the degradation pathway of dermatan sulfate and heparan sulfate.</text>
</comment>
<keyword evidence="7" id="KW-0106">Calcium</keyword>
<dbReference type="InterPro" id="IPR000917">
    <property type="entry name" value="Sulfatase_N"/>
</dbReference>
<evidence type="ECO:0000256" key="3">
    <source>
        <dbReference type="ARBA" id="ARBA00008779"/>
    </source>
</evidence>
<evidence type="ECO:0000256" key="5">
    <source>
        <dbReference type="ARBA" id="ARBA00022729"/>
    </source>
</evidence>
<dbReference type="EC" id="3.1.6.13" evidence="15"/>
<dbReference type="CDD" id="cd16030">
    <property type="entry name" value="iduronate-2-sulfatase"/>
    <property type="match status" value="1"/>
</dbReference>
<keyword evidence="4" id="KW-0479">Metal-binding</keyword>
<gene>
    <name evidence="22" type="primary">ids</name>
</gene>
<evidence type="ECO:0000256" key="11">
    <source>
        <dbReference type="ARBA" id="ARBA00023228"/>
    </source>
</evidence>
<dbReference type="InterPro" id="IPR035874">
    <property type="entry name" value="IDS"/>
</dbReference>
<evidence type="ECO:0000256" key="4">
    <source>
        <dbReference type="ARBA" id="ARBA00022723"/>
    </source>
</evidence>
<comment type="cofactor">
    <cofactor evidence="1">
        <name>Ca(2+)</name>
        <dbReference type="ChEBI" id="CHEBI:29108"/>
    </cofactor>
</comment>
<evidence type="ECO:0000256" key="2">
    <source>
        <dbReference type="ARBA" id="ARBA00004371"/>
    </source>
</evidence>
<evidence type="ECO:0000256" key="1">
    <source>
        <dbReference type="ARBA" id="ARBA00001913"/>
    </source>
</evidence>
<dbReference type="Proteomes" id="UP000504611">
    <property type="component" value="Unplaced"/>
</dbReference>
<dbReference type="GO" id="GO:0043202">
    <property type="term" value="C:lysosomal lumen"/>
    <property type="evidence" value="ECO:0007669"/>
    <property type="project" value="UniProtKB-ARBA"/>
</dbReference>
<name>A0A6I9N4R0_9TELE</name>
<evidence type="ECO:0000256" key="8">
    <source>
        <dbReference type="ARBA" id="ARBA00023145"/>
    </source>
</evidence>
<evidence type="ECO:0000313" key="21">
    <source>
        <dbReference type="Proteomes" id="UP000504611"/>
    </source>
</evidence>
<dbReference type="RefSeq" id="XP_010772874.1">
    <property type="nucleotide sequence ID" value="XM_010774572.1"/>
</dbReference>
<comment type="subcellular location">
    <subcellularLocation>
        <location evidence="2">Lysosome</location>
    </subcellularLocation>
</comment>
<proteinExistence type="inferred from homology"/>
<keyword evidence="11" id="KW-0458">Lysosome</keyword>
<evidence type="ECO:0000256" key="12">
    <source>
        <dbReference type="ARBA" id="ARBA00050460"/>
    </source>
</evidence>
<evidence type="ECO:0000256" key="13">
    <source>
        <dbReference type="ARBA" id="ARBA00056350"/>
    </source>
</evidence>
<dbReference type="GeneID" id="104948380"/>
<dbReference type="OrthoDB" id="96314at2759"/>
<keyword evidence="6" id="KW-0378">Hydrolase</keyword>
<accession>A0A6I9N4R0</accession>
<dbReference type="PROSITE" id="PS00149">
    <property type="entry name" value="SULFATASE_2"/>
    <property type="match status" value="1"/>
</dbReference>
<keyword evidence="10" id="KW-0325">Glycoprotein</keyword>
<keyword evidence="8" id="KW-0865">Zymogen</keyword>
<dbReference type="GO" id="GO:0046872">
    <property type="term" value="F:metal ion binding"/>
    <property type="evidence" value="ECO:0007669"/>
    <property type="project" value="UniProtKB-KW"/>
</dbReference>
<keyword evidence="9" id="KW-1015">Disulfide bond</keyword>
<evidence type="ECO:0000256" key="17">
    <source>
        <dbReference type="ARBA" id="ARBA00081076"/>
    </source>
</evidence>
<dbReference type="CTD" id="3423"/>
<dbReference type="GO" id="GO:0004423">
    <property type="term" value="F:iduronate-2-sulfatase activity"/>
    <property type="evidence" value="ECO:0007669"/>
    <property type="project" value="UniProtKB-EC"/>
</dbReference>
<sequence>MYMGFRTWILLLVFHTLTVAVWARRGRRNVLFIIADDLRTSLGCYGDALVKSPNIDQLASKSQVFLNAYAQQSVCAPSRTSILTSRRPDTTRLYDFKSYWRVHSGNYTTMPQYFKSKGYLTLSVGKVFHPALKALLVLQAVSGVSGSLRGYSLVSARVQTAINSKMCKGEDGKLHANLLCAVNVTHQPGGTLPDMESTDEAVRLLKSRASDDNPFFLAVGFHKPHIPFRIPQEYLSLYPIEEITVAPDPDVPKLLPPVAYNPWTDVRRRDDVQKLNISFPYGPIPKDFQLRIRQHYYAAVSYMDAQVGRLLSTLDELRLSDSTVVVFTSDHGWSLGEHGEWAKYSNFDVATRVPLMFYVPGVTSHRNWRGESTFPYIDAFNQSKHSFNNDKVIKNMVELVDIFPTVSYLAGLRAPEPCPDVSFQEELCTEGDNLAYTFRRPERGENEEAVSFSQYPRPADTPQENSDLPDLKDIKIMGYSLRTWDYRYTLWLGFNPNTFQVNVSDVHAGELYMLASDPGQDNNVYSDCDHSVMMTKMTRLPPTVSLQMRMKLQLLYLSAGRKRKA</sequence>
<comment type="subunit">
    <text evidence="14">Monomer. The 58-kDa mature form is composed of two chains resulting from proteolitic processing, the 42-kDa chain and the 14-kDa chain that remain stably associated and form the 58-kDa intermediate form which is enzymatically active.</text>
</comment>
<keyword evidence="21" id="KW-1185">Reference proteome</keyword>
<comment type="similarity">
    <text evidence="3">Belongs to the sulfatase family.</text>
</comment>
<reference evidence="22" key="1">
    <citation type="submission" date="2025-08" db="UniProtKB">
        <authorList>
            <consortium name="RefSeq"/>
        </authorList>
    </citation>
    <scope>IDENTIFICATION</scope>
    <source>
        <tissue evidence="22">Muscle</tissue>
    </source>
</reference>
<feature type="domain" description="Sulfatase N-terminal" evidence="20">
    <location>
        <begin position="28"/>
        <end position="411"/>
    </location>
</feature>
<protein>
    <recommendedName>
        <fullName evidence="16">Iduronate 2-sulfatase</fullName>
        <ecNumber evidence="15">3.1.6.13</ecNumber>
    </recommendedName>
    <alternativeName>
        <fullName evidence="17">Alpha-L-iduronate sulfate sulfatase</fullName>
    </alternativeName>
</protein>
<evidence type="ECO:0000256" key="10">
    <source>
        <dbReference type="ARBA" id="ARBA00023180"/>
    </source>
</evidence>
<evidence type="ECO:0000256" key="16">
    <source>
        <dbReference type="ARBA" id="ARBA00068336"/>
    </source>
</evidence>
<feature type="signal peptide" evidence="19">
    <location>
        <begin position="1"/>
        <end position="23"/>
    </location>
</feature>
<dbReference type="InterPro" id="IPR017850">
    <property type="entry name" value="Alkaline_phosphatase_core_sf"/>
</dbReference>
<evidence type="ECO:0000256" key="15">
    <source>
        <dbReference type="ARBA" id="ARBA00066413"/>
    </source>
</evidence>
<dbReference type="Pfam" id="PF00884">
    <property type="entry name" value="Sulfatase"/>
    <property type="match status" value="1"/>
</dbReference>
<dbReference type="KEGG" id="ncc:104948380"/>
<keyword evidence="5 19" id="KW-0732">Signal</keyword>
<comment type="catalytic activity">
    <reaction evidence="12">
        <text>Hydrolysis of the 2-sulfate groups of the L-iduronate 2-sulfate units of dermatan sulfate, heparan sulfate and heparin.</text>
        <dbReference type="EC" id="3.1.6.13"/>
    </reaction>
</comment>
<evidence type="ECO:0000256" key="19">
    <source>
        <dbReference type="SAM" id="SignalP"/>
    </source>
</evidence>
<evidence type="ECO:0000256" key="7">
    <source>
        <dbReference type="ARBA" id="ARBA00022837"/>
    </source>
</evidence>
<organism evidence="21 22">
    <name type="scientific">Notothenia coriiceps</name>
    <name type="common">black rockcod</name>
    <dbReference type="NCBI Taxonomy" id="8208"/>
    <lineage>
        <taxon>Eukaryota</taxon>
        <taxon>Metazoa</taxon>
        <taxon>Chordata</taxon>
        <taxon>Craniata</taxon>
        <taxon>Vertebrata</taxon>
        <taxon>Euteleostomi</taxon>
        <taxon>Actinopterygii</taxon>
        <taxon>Neopterygii</taxon>
        <taxon>Teleostei</taxon>
        <taxon>Neoteleostei</taxon>
        <taxon>Acanthomorphata</taxon>
        <taxon>Eupercaria</taxon>
        <taxon>Perciformes</taxon>
        <taxon>Notothenioidei</taxon>
        <taxon>Nototheniidae</taxon>
        <taxon>Notothenia</taxon>
    </lineage>
</organism>
<evidence type="ECO:0000256" key="14">
    <source>
        <dbReference type="ARBA" id="ARBA00062513"/>
    </source>
</evidence>
<evidence type="ECO:0000259" key="20">
    <source>
        <dbReference type="Pfam" id="PF00884"/>
    </source>
</evidence>
<dbReference type="SUPFAM" id="SSF53649">
    <property type="entry name" value="Alkaline phosphatase-like"/>
    <property type="match status" value="1"/>
</dbReference>
<evidence type="ECO:0000313" key="22">
    <source>
        <dbReference type="RefSeq" id="XP_010772874.1"/>
    </source>
</evidence>
<dbReference type="FunFam" id="3.40.720.10:FF:000027">
    <property type="entry name" value="iduronate 2-sulfatase"/>
    <property type="match status" value="1"/>
</dbReference>
<evidence type="ECO:0000256" key="6">
    <source>
        <dbReference type="ARBA" id="ARBA00022801"/>
    </source>
</evidence>
<dbReference type="AlphaFoldDB" id="A0A6I9N4R0"/>
<dbReference type="GO" id="GO:1901136">
    <property type="term" value="P:carbohydrate derivative catabolic process"/>
    <property type="evidence" value="ECO:0007669"/>
    <property type="project" value="UniProtKB-ARBA"/>
</dbReference>
<evidence type="ECO:0000256" key="18">
    <source>
        <dbReference type="SAM" id="MobiDB-lite"/>
    </source>
</evidence>
<dbReference type="InterPro" id="IPR024607">
    <property type="entry name" value="Sulfatase_CS"/>
</dbReference>
<feature type="chain" id="PRO_5026684573" description="Iduronate 2-sulfatase" evidence="19">
    <location>
        <begin position="24"/>
        <end position="565"/>
    </location>
</feature>
<dbReference type="Gene3D" id="3.40.720.10">
    <property type="entry name" value="Alkaline Phosphatase, subunit A"/>
    <property type="match status" value="1"/>
</dbReference>